<name>A0A158KT69_9BURK</name>
<organism evidence="2 3">
    <name type="scientific">Caballeronia terrestris</name>
    <dbReference type="NCBI Taxonomy" id="1226301"/>
    <lineage>
        <taxon>Bacteria</taxon>
        <taxon>Pseudomonadati</taxon>
        <taxon>Pseudomonadota</taxon>
        <taxon>Betaproteobacteria</taxon>
        <taxon>Burkholderiales</taxon>
        <taxon>Burkholderiaceae</taxon>
        <taxon>Caballeronia</taxon>
    </lineage>
</organism>
<dbReference type="RefSeq" id="WP_087660150.1">
    <property type="nucleotide sequence ID" value="NZ_FCOL02000109.1"/>
</dbReference>
<sequence>MRGLIVLALLLSSSMASFADDHQDRPQRRVLQVFDANGKAVGAFKYAGGGAGVFMTVNGAPVFVPVIRRQVAGTGNQTIYSATEFEWGWYFFNQFYAADCSGSPLISDRTGPRPSFTLRRGSDVTVYIAPTTNSQYLSVSSYLLGTNSQCQRYTTPVTAAGWPIESSYVITQDHPEPLSIHY</sequence>
<protein>
    <recommendedName>
        <fullName evidence="4">Lipoprotein</fullName>
    </recommendedName>
</protein>
<evidence type="ECO:0008006" key="4">
    <source>
        <dbReference type="Google" id="ProtNLM"/>
    </source>
</evidence>
<dbReference type="AlphaFoldDB" id="A0A158KT69"/>
<feature type="chain" id="PRO_5011110665" description="Lipoprotein" evidence="1">
    <location>
        <begin position="20"/>
        <end position="182"/>
    </location>
</feature>
<gene>
    <name evidence="2" type="ORF">AWB67_06537</name>
</gene>
<proteinExistence type="predicted"/>
<comment type="caution">
    <text evidence="2">The sequence shown here is derived from an EMBL/GenBank/DDBJ whole genome shotgun (WGS) entry which is preliminary data.</text>
</comment>
<evidence type="ECO:0000256" key="1">
    <source>
        <dbReference type="SAM" id="SignalP"/>
    </source>
</evidence>
<dbReference type="Proteomes" id="UP000054925">
    <property type="component" value="Unassembled WGS sequence"/>
</dbReference>
<feature type="signal peptide" evidence="1">
    <location>
        <begin position="1"/>
        <end position="19"/>
    </location>
</feature>
<evidence type="ECO:0000313" key="3">
    <source>
        <dbReference type="Proteomes" id="UP000054925"/>
    </source>
</evidence>
<reference evidence="2" key="1">
    <citation type="submission" date="2016-01" db="EMBL/GenBank/DDBJ databases">
        <authorList>
            <person name="Peeters C."/>
        </authorList>
    </citation>
    <scope>NUCLEOTIDE SEQUENCE [LARGE SCALE GENOMIC DNA]</scope>
    <source>
        <strain evidence="2">LMG 22937</strain>
    </source>
</reference>
<evidence type="ECO:0000313" key="2">
    <source>
        <dbReference type="EMBL" id="SAL83913.1"/>
    </source>
</evidence>
<dbReference type="OrthoDB" id="9130074at2"/>
<dbReference type="EMBL" id="FCOL02000109">
    <property type="protein sequence ID" value="SAL83913.1"/>
    <property type="molecule type" value="Genomic_DNA"/>
</dbReference>
<keyword evidence="1" id="KW-0732">Signal</keyword>
<keyword evidence="3" id="KW-1185">Reference proteome</keyword>
<accession>A0A158KT69</accession>